<sequence length="188" mass="20973">MIVQEHEARWVLRTVNTQKAAGPDGIPGKVLKECADQLSGDFANLFNLSLTQASIPPCLKSSTIIPIPKKSAMDSLNDYRPIALTPIIMKCFERLVLHHPKTCLPSTFNAHQFAYRINRSTEDAIAIALHNALSHLEHQESYVRMLFIDYSSAFNTIIADILFSKLTDLGFPSLTCTLIRNFLTAPDC</sequence>
<proteinExistence type="predicted"/>
<dbReference type="Pfam" id="PF00078">
    <property type="entry name" value="RVT_1"/>
    <property type="match status" value="1"/>
</dbReference>
<feature type="domain" description="Reverse transcriptase" evidence="1">
    <location>
        <begin position="67"/>
        <end position="183"/>
    </location>
</feature>
<dbReference type="InterPro" id="IPR000477">
    <property type="entry name" value="RT_dom"/>
</dbReference>
<gene>
    <name evidence="2" type="ORF">M9458_053712</name>
</gene>
<dbReference type="PANTHER" id="PTHR47510">
    <property type="entry name" value="REVERSE TRANSCRIPTASE DOMAIN-CONTAINING PROTEIN"/>
    <property type="match status" value="1"/>
</dbReference>
<name>A0ABD0MN09_CIRMR</name>
<evidence type="ECO:0000313" key="2">
    <source>
        <dbReference type="EMBL" id="KAL0150985.1"/>
    </source>
</evidence>
<dbReference type="PANTHER" id="PTHR47510:SF3">
    <property type="entry name" value="ENDO_EXONUCLEASE_PHOSPHATASE DOMAIN-CONTAINING PROTEIN"/>
    <property type="match status" value="1"/>
</dbReference>
<dbReference type="AlphaFoldDB" id="A0ABD0MN09"/>
<accession>A0ABD0MN09</accession>
<dbReference type="EMBL" id="JAMKFB020000260">
    <property type="protein sequence ID" value="KAL0150985.1"/>
    <property type="molecule type" value="Genomic_DNA"/>
</dbReference>
<protein>
    <recommendedName>
        <fullName evidence="1">Reverse transcriptase domain-containing protein</fullName>
    </recommendedName>
</protein>
<keyword evidence="3" id="KW-1185">Reference proteome</keyword>
<evidence type="ECO:0000313" key="3">
    <source>
        <dbReference type="Proteomes" id="UP001529510"/>
    </source>
</evidence>
<comment type="caution">
    <text evidence="2">The sequence shown here is derived from an EMBL/GenBank/DDBJ whole genome shotgun (WGS) entry which is preliminary data.</text>
</comment>
<organism evidence="2 3">
    <name type="scientific">Cirrhinus mrigala</name>
    <name type="common">Mrigala</name>
    <dbReference type="NCBI Taxonomy" id="683832"/>
    <lineage>
        <taxon>Eukaryota</taxon>
        <taxon>Metazoa</taxon>
        <taxon>Chordata</taxon>
        <taxon>Craniata</taxon>
        <taxon>Vertebrata</taxon>
        <taxon>Euteleostomi</taxon>
        <taxon>Actinopterygii</taxon>
        <taxon>Neopterygii</taxon>
        <taxon>Teleostei</taxon>
        <taxon>Ostariophysi</taxon>
        <taxon>Cypriniformes</taxon>
        <taxon>Cyprinidae</taxon>
        <taxon>Labeoninae</taxon>
        <taxon>Labeonini</taxon>
        <taxon>Cirrhinus</taxon>
    </lineage>
</organism>
<evidence type="ECO:0000259" key="1">
    <source>
        <dbReference type="Pfam" id="PF00078"/>
    </source>
</evidence>
<dbReference type="Proteomes" id="UP001529510">
    <property type="component" value="Unassembled WGS sequence"/>
</dbReference>
<reference evidence="2 3" key="1">
    <citation type="submission" date="2024-05" db="EMBL/GenBank/DDBJ databases">
        <title>Genome sequencing and assembly of Indian major carp, Cirrhinus mrigala (Hamilton, 1822).</title>
        <authorList>
            <person name="Mohindra V."/>
            <person name="Chowdhury L.M."/>
            <person name="Lal K."/>
            <person name="Jena J.K."/>
        </authorList>
    </citation>
    <scope>NUCLEOTIDE SEQUENCE [LARGE SCALE GENOMIC DNA]</scope>
    <source>
        <strain evidence="2">CM1030</strain>
        <tissue evidence="2">Blood</tissue>
    </source>
</reference>